<name>A0A1H1S707_9GAMM</name>
<dbReference type="EMBL" id="LT629748">
    <property type="protein sequence ID" value="SDS43588.1"/>
    <property type="molecule type" value="Genomic_DNA"/>
</dbReference>
<feature type="domain" description="AB hydrolase-1" evidence="1">
    <location>
        <begin position="2"/>
        <end position="243"/>
    </location>
</feature>
<dbReference type="InterPro" id="IPR000073">
    <property type="entry name" value="AB_hydrolase_1"/>
</dbReference>
<reference evidence="3" key="1">
    <citation type="submission" date="2016-10" db="EMBL/GenBank/DDBJ databases">
        <authorList>
            <person name="Varghese N."/>
            <person name="Submissions S."/>
        </authorList>
    </citation>
    <scope>NUCLEOTIDE SEQUENCE [LARGE SCALE GENOMIC DNA]</scope>
    <source>
        <strain evidence="3">2SM5</strain>
    </source>
</reference>
<evidence type="ECO:0000313" key="3">
    <source>
        <dbReference type="Proteomes" id="UP000243426"/>
    </source>
</evidence>
<dbReference type="InterPro" id="IPR029058">
    <property type="entry name" value="AB_hydrolase_fold"/>
</dbReference>
<dbReference type="Gene3D" id="3.40.50.1820">
    <property type="entry name" value="alpha/beta hydrolase"/>
    <property type="match status" value="1"/>
</dbReference>
<dbReference type="RefSeq" id="WP_090273119.1">
    <property type="nucleotide sequence ID" value="NZ_LT629748.1"/>
</dbReference>
<accession>A0A1H1S707</accession>
<dbReference type="OrthoDB" id="489469at2"/>
<organism evidence="2 3">
    <name type="scientific">Halopseudomonas litoralis</name>
    <dbReference type="NCBI Taxonomy" id="797277"/>
    <lineage>
        <taxon>Bacteria</taxon>
        <taxon>Pseudomonadati</taxon>
        <taxon>Pseudomonadota</taxon>
        <taxon>Gammaproteobacteria</taxon>
        <taxon>Pseudomonadales</taxon>
        <taxon>Pseudomonadaceae</taxon>
        <taxon>Halopseudomonas</taxon>
    </lineage>
</organism>
<protein>
    <recommendedName>
        <fullName evidence="1">AB hydrolase-1 domain-containing protein</fullName>
    </recommendedName>
</protein>
<keyword evidence="3" id="KW-1185">Reference proteome</keyword>
<evidence type="ECO:0000259" key="1">
    <source>
        <dbReference type="Pfam" id="PF12697"/>
    </source>
</evidence>
<dbReference type="AlphaFoldDB" id="A0A1H1S707"/>
<dbReference type="STRING" id="797277.SAMN05216198_1943"/>
<dbReference type="Proteomes" id="UP000243426">
    <property type="component" value="Chromosome I"/>
</dbReference>
<dbReference type="Pfam" id="PF12697">
    <property type="entry name" value="Abhydrolase_6"/>
    <property type="match status" value="1"/>
</dbReference>
<dbReference type="SUPFAM" id="SSF53474">
    <property type="entry name" value="alpha/beta-Hydrolases"/>
    <property type="match status" value="1"/>
</dbReference>
<evidence type="ECO:0000313" key="2">
    <source>
        <dbReference type="EMBL" id="SDS43588.1"/>
    </source>
</evidence>
<proteinExistence type="predicted"/>
<gene>
    <name evidence="2" type="ORF">SAMN05216198_1943</name>
</gene>
<sequence length="445" mass="49493">MLVIIHGWSDTHRSFTRLGKYLAAEGIIPDVRHVRLGDYVSLDDDITFDDLIHALNRAWESEQLPTAPRSVDVIVHSTGALVVRYWMTTFFTPSTNPLKRLLMLAPANFGSPLAHKGRSFVGRVVKGFKSDRRFHTGTHILKGLELASPFSWQLALRDRFADDPWYGPGRVLCTVLVGTAGYSGISAAANENGTDGTVRVSTADLNPLLIRFDFASDPDNPRLALVASAGETAFARIPGDNHSTLAFKDRGPKNAAVLGFVREALQMTDEEFPAFVARLKVFSAAAREEGAGKTHTQGYQNTVVRLMDDTQAFVPDYFWEMFAKSRDEKRLDNRLTGVIQEDIFDKTHAYGDNPAYRSLLFNTTLLRDRVMSAGIPLFVSVTAMPDVRETGTVGYSTVGYDDIGSIKLTPERLMELFKPDRTVLIDMQIKRMQTDKVFRLLGVGL</sequence>